<dbReference type="InterPro" id="IPR055687">
    <property type="entry name" value="DUF7263"/>
</dbReference>
<dbReference type="RefSeq" id="WP_092632954.1">
    <property type="nucleotide sequence ID" value="NZ_FNQT01000001.1"/>
</dbReference>
<protein>
    <submittedName>
        <fullName evidence="1">Uncharacterized protein</fullName>
    </submittedName>
</protein>
<dbReference type="STRING" id="555874.SAMN04488065_1242"/>
<reference evidence="1 2" key="1">
    <citation type="submission" date="2016-10" db="EMBL/GenBank/DDBJ databases">
        <authorList>
            <person name="de Groot N.N."/>
        </authorList>
    </citation>
    <scope>NUCLEOTIDE SEQUENCE [LARGE SCALE GENOMIC DNA]</scope>
    <source>
        <strain evidence="1 2">CGMCC 1.8712</strain>
    </source>
</reference>
<dbReference type="EMBL" id="FNQT01000001">
    <property type="protein sequence ID" value="SDZ92319.1"/>
    <property type="molecule type" value="Genomic_DNA"/>
</dbReference>
<proteinExistence type="predicted"/>
<gene>
    <name evidence="1" type="ORF">SAMN04488065_1242</name>
</gene>
<keyword evidence="2" id="KW-1185">Reference proteome</keyword>
<dbReference type="Proteomes" id="UP000236755">
    <property type="component" value="Unassembled WGS sequence"/>
</dbReference>
<dbReference type="Pfam" id="PF23924">
    <property type="entry name" value="DUF7263"/>
    <property type="match status" value="1"/>
</dbReference>
<evidence type="ECO:0000313" key="2">
    <source>
        <dbReference type="Proteomes" id="UP000236755"/>
    </source>
</evidence>
<name>A0A1H3WYZ5_9EURY</name>
<accession>A0A1H3WYZ5</accession>
<dbReference type="OrthoDB" id="270259at2157"/>
<sequence>MRAQTNLFALVVALLLLTGVTVIGVSVADAALTDATGDPRDRHAATAVADRLVAADAPVTVRANALDSEAVDTLDASLVETLAPPAADADFRITLDGAPVVERGSPDNGVTVRRSVVVVNRSARSRAAVDVARESTVSVPQGVGRVAVSVDPGSNGTITTVRANDRVVLHDDTGLDTNATVHLSRYASTPLRVEATENATGRVTVTYRRQTNEPRVLRVTVDV</sequence>
<dbReference type="AlphaFoldDB" id="A0A1H3WYZ5"/>
<evidence type="ECO:0000313" key="1">
    <source>
        <dbReference type="EMBL" id="SDZ92319.1"/>
    </source>
</evidence>
<organism evidence="1 2">
    <name type="scientific">Haloplanus vescus</name>
    <dbReference type="NCBI Taxonomy" id="555874"/>
    <lineage>
        <taxon>Archaea</taxon>
        <taxon>Methanobacteriati</taxon>
        <taxon>Methanobacteriota</taxon>
        <taxon>Stenosarchaea group</taxon>
        <taxon>Halobacteria</taxon>
        <taxon>Halobacteriales</taxon>
        <taxon>Haloferacaceae</taxon>
        <taxon>Haloplanus</taxon>
    </lineage>
</organism>